<keyword evidence="2" id="KW-1185">Reference proteome</keyword>
<name>A0AAV9Z7T4_9AGAR</name>
<proteinExistence type="predicted"/>
<evidence type="ECO:0000313" key="1">
    <source>
        <dbReference type="EMBL" id="KAK6974411.1"/>
    </source>
</evidence>
<organism evidence="1 2">
    <name type="scientific">Favolaschia claudopus</name>
    <dbReference type="NCBI Taxonomy" id="2862362"/>
    <lineage>
        <taxon>Eukaryota</taxon>
        <taxon>Fungi</taxon>
        <taxon>Dikarya</taxon>
        <taxon>Basidiomycota</taxon>
        <taxon>Agaricomycotina</taxon>
        <taxon>Agaricomycetes</taxon>
        <taxon>Agaricomycetidae</taxon>
        <taxon>Agaricales</taxon>
        <taxon>Marasmiineae</taxon>
        <taxon>Mycenaceae</taxon>
        <taxon>Favolaschia</taxon>
    </lineage>
</organism>
<comment type="caution">
    <text evidence="1">The sequence shown here is derived from an EMBL/GenBank/DDBJ whole genome shotgun (WGS) entry which is preliminary data.</text>
</comment>
<gene>
    <name evidence="1" type="ORF">R3P38DRAFT_2811973</name>
</gene>
<accession>A0AAV9Z7T4</accession>
<dbReference type="Proteomes" id="UP001362999">
    <property type="component" value="Unassembled WGS sequence"/>
</dbReference>
<dbReference type="EMBL" id="JAWWNJ010000184">
    <property type="protein sequence ID" value="KAK6974411.1"/>
    <property type="molecule type" value="Genomic_DNA"/>
</dbReference>
<protein>
    <submittedName>
        <fullName evidence="1">Uncharacterized protein</fullName>
    </submittedName>
</protein>
<dbReference type="AlphaFoldDB" id="A0AAV9Z7T4"/>
<sequence>MCLLSHGLRDDSDVDLRRVASSWPQGGLLYSGALRENAVKEYSQPRAGINRKSSIRSHPLSHPAFKDTTWQLQSSSIHTIPKKKIKTPGQQSKLHKFLYSAHGKNTSKTRNFGAAPAENCHRAAGPGSGAPQISVKNGNLTMRDSSRRGFGLPGNMDSWSQHCLRKMEADKFAAGAGPLLYETVSYSAQTRLRRNEKFGTGIDYKSRKINSQSAPCWDAKILWQNYPIKRLLLFGVAGAMPALLLEARQL</sequence>
<evidence type="ECO:0000313" key="2">
    <source>
        <dbReference type="Proteomes" id="UP001362999"/>
    </source>
</evidence>
<reference evidence="1 2" key="1">
    <citation type="journal article" date="2024" name="J Genomics">
        <title>Draft genome sequencing and assembly of Favolaschia claudopus CIRM-BRFM 2984 isolated from oak limbs.</title>
        <authorList>
            <person name="Navarro D."/>
            <person name="Drula E."/>
            <person name="Chaduli D."/>
            <person name="Cazenave R."/>
            <person name="Ahrendt S."/>
            <person name="Wang J."/>
            <person name="Lipzen A."/>
            <person name="Daum C."/>
            <person name="Barry K."/>
            <person name="Grigoriev I.V."/>
            <person name="Favel A."/>
            <person name="Rosso M.N."/>
            <person name="Martin F."/>
        </authorList>
    </citation>
    <scope>NUCLEOTIDE SEQUENCE [LARGE SCALE GENOMIC DNA]</scope>
    <source>
        <strain evidence="1 2">CIRM-BRFM 2984</strain>
    </source>
</reference>